<feature type="region of interest" description="Disordered" evidence="1">
    <location>
        <begin position="1"/>
        <end position="20"/>
    </location>
</feature>
<accession>A0A2N9EV63</accession>
<evidence type="ECO:0000256" key="1">
    <source>
        <dbReference type="SAM" id="MobiDB-lite"/>
    </source>
</evidence>
<sequence length="75" mass="7608">MAEALKLATSQGCRTTTHGGSISRLFSSRPVAPLSGIVGCRGNGYGGDLAVGFGCSRMPCDCGFVVVFRVNPGVG</sequence>
<organism evidence="2">
    <name type="scientific">Fagus sylvatica</name>
    <name type="common">Beechnut</name>
    <dbReference type="NCBI Taxonomy" id="28930"/>
    <lineage>
        <taxon>Eukaryota</taxon>
        <taxon>Viridiplantae</taxon>
        <taxon>Streptophyta</taxon>
        <taxon>Embryophyta</taxon>
        <taxon>Tracheophyta</taxon>
        <taxon>Spermatophyta</taxon>
        <taxon>Magnoliopsida</taxon>
        <taxon>eudicotyledons</taxon>
        <taxon>Gunneridae</taxon>
        <taxon>Pentapetalae</taxon>
        <taxon>rosids</taxon>
        <taxon>fabids</taxon>
        <taxon>Fagales</taxon>
        <taxon>Fagaceae</taxon>
        <taxon>Fagus</taxon>
    </lineage>
</organism>
<gene>
    <name evidence="2" type="ORF">FSB_LOCUS6472</name>
</gene>
<reference evidence="2" key="1">
    <citation type="submission" date="2018-02" db="EMBL/GenBank/DDBJ databases">
        <authorList>
            <person name="Cohen D.B."/>
            <person name="Kent A.D."/>
        </authorList>
    </citation>
    <scope>NUCLEOTIDE SEQUENCE</scope>
</reference>
<proteinExistence type="predicted"/>
<evidence type="ECO:0000313" key="2">
    <source>
        <dbReference type="EMBL" id="SPC78590.1"/>
    </source>
</evidence>
<dbReference type="EMBL" id="OIVN01000336">
    <property type="protein sequence ID" value="SPC78590.1"/>
    <property type="molecule type" value="Genomic_DNA"/>
</dbReference>
<feature type="compositionally biased region" description="Polar residues" evidence="1">
    <location>
        <begin position="8"/>
        <end position="20"/>
    </location>
</feature>
<name>A0A2N9EV63_FAGSY</name>
<dbReference type="AlphaFoldDB" id="A0A2N9EV63"/>
<protein>
    <submittedName>
        <fullName evidence="2">Uncharacterized protein</fullName>
    </submittedName>
</protein>